<proteinExistence type="predicted"/>
<evidence type="ECO:0000256" key="1">
    <source>
        <dbReference type="SAM" id="Phobius"/>
    </source>
</evidence>
<reference evidence="3" key="1">
    <citation type="journal article" date="2019" name="Int. J. Syst. Evol. Microbiol.">
        <title>The Global Catalogue of Microorganisms (GCM) 10K type strain sequencing project: providing services to taxonomists for standard genome sequencing and annotation.</title>
        <authorList>
            <consortium name="The Broad Institute Genomics Platform"/>
            <consortium name="The Broad Institute Genome Sequencing Center for Infectious Disease"/>
            <person name="Wu L."/>
            <person name="Ma J."/>
        </authorList>
    </citation>
    <scope>NUCLEOTIDE SEQUENCE [LARGE SCALE GENOMIC DNA]</scope>
    <source>
        <strain evidence="3">JCM 15478</strain>
    </source>
</reference>
<keyword evidence="1" id="KW-1133">Transmembrane helix</keyword>
<feature type="transmembrane region" description="Helical" evidence="1">
    <location>
        <begin position="28"/>
        <end position="54"/>
    </location>
</feature>
<evidence type="ECO:0008006" key="4">
    <source>
        <dbReference type="Google" id="ProtNLM"/>
    </source>
</evidence>
<keyword evidence="1" id="KW-0812">Transmembrane</keyword>
<keyword evidence="1" id="KW-0472">Membrane</keyword>
<organism evidence="2 3">
    <name type="scientific">Streptomyces albiaxialis</name>
    <dbReference type="NCBI Taxonomy" id="329523"/>
    <lineage>
        <taxon>Bacteria</taxon>
        <taxon>Bacillati</taxon>
        <taxon>Actinomycetota</taxon>
        <taxon>Actinomycetes</taxon>
        <taxon>Kitasatosporales</taxon>
        <taxon>Streptomycetaceae</taxon>
        <taxon>Streptomyces</taxon>
    </lineage>
</organism>
<comment type="caution">
    <text evidence="2">The sequence shown here is derived from an EMBL/GenBank/DDBJ whole genome shotgun (WGS) entry which is preliminary data.</text>
</comment>
<feature type="transmembrane region" description="Helical" evidence="1">
    <location>
        <begin position="197"/>
        <end position="214"/>
    </location>
</feature>
<evidence type="ECO:0000313" key="2">
    <source>
        <dbReference type="EMBL" id="GAA2083713.1"/>
    </source>
</evidence>
<feature type="transmembrane region" description="Helical" evidence="1">
    <location>
        <begin position="235"/>
        <end position="255"/>
    </location>
</feature>
<feature type="transmembrane region" description="Helical" evidence="1">
    <location>
        <begin position="171"/>
        <end position="191"/>
    </location>
</feature>
<dbReference type="EMBL" id="BAAAPE010000011">
    <property type="protein sequence ID" value="GAA2083713.1"/>
    <property type="molecule type" value="Genomic_DNA"/>
</dbReference>
<name>A0ABP5HPE3_9ACTN</name>
<sequence>MTATNEAAESAEGRTAALRDTGAALWKLSAGIVTGALAGLLVCGVGGRLVMYLLRFTSPDSSMGKTTDAKSTIGEWSLQTFGLLETGIAMGAQVGALYILVRPWLAEGNRHWKTAVFGATAGGAMFIRPDGVDYYAVKPLWLTVPLFILLPALFGYLLADWTERLLASGKFGEAPAWQLWVPVVLVAPAVWHITREPALVLLLVSTLLATFLRGRAGAVVRVWRAPVTRWTGSRLLFVLGLANIYVIVTAVHEIAGKS</sequence>
<dbReference type="RefSeq" id="WP_344530809.1">
    <property type="nucleotide sequence ID" value="NZ_BAAAPE010000011.1"/>
</dbReference>
<protein>
    <recommendedName>
        <fullName evidence="4">DUF3995 domain-containing protein</fullName>
    </recommendedName>
</protein>
<feature type="transmembrane region" description="Helical" evidence="1">
    <location>
        <begin position="81"/>
        <end position="100"/>
    </location>
</feature>
<accession>A0ABP5HPE3</accession>
<feature type="transmembrane region" description="Helical" evidence="1">
    <location>
        <begin position="140"/>
        <end position="159"/>
    </location>
</feature>
<dbReference type="Proteomes" id="UP001500016">
    <property type="component" value="Unassembled WGS sequence"/>
</dbReference>
<gene>
    <name evidence="2" type="ORF">GCM10009801_44340</name>
</gene>
<keyword evidence="3" id="KW-1185">Reference proteome</keyword>
<evidence type="ECO:0000313" key="3">
    <source>
        <dbReference type="Proteomes" id="UP001500016"/>
    </source>
</evidence>